<accession>A0ABY6UIR6</accession>
<protein>
    <submittedName>
        <fullName evidence="2">Uncharacterized protein</fullName>
    </submittedName>
</protein>
<reference evidence="2 3" key="1">
    <citation type="submission" date="2019-06" db="EMBL/GenBank/DDBJ databases">
        <authorList>
            <person name="Broberg M."/>
        </authorList>
    </citation>
    <scope>NUCLEOTIDE SEQUENCE [LARGE SCALE GENOMIC DNA]</scope>
</reference>
<gene>
    <name evidence="2" type="ORF">CLO192961_LOCUS298458</name>
</gene>
<comment type="caution">
    <text evidence="2">The sequence shown here is derived from an EMBL/GenBank/DDBJ whole genome shotgun (WGS) entry which is preliminary data.</text>
</comment>
<dbReference type="EMBL" id="CABFNS010000828">
    <property type="protein sequence ID" value="VUC31043.1"/>
    <property type="molecule type" value="Genomic_DNA"/>
</dbReference>
<evidence type="ECO:0000256" key="1">
    <source>
        <dbReference type="SAM" id="SignalP"/>
    </source>
</evidence>
<feature type="chain" id="PRO_5045386670" evidence="1">
    <location>
        <begin position="21"/>
        <end position="63"/>
    </location>
</feature>
<organism evidence="2 3">
    <name type="scientific">Bionectria ochroleuca</name>
    <name type="common">Gliocladium roseum</name>
    <dbReference type="NCBI Taxonomy" id="29856"/>
    <lineage>
        <taxon>Eukaryota</taxon>
        <taxon>Fungi</taxon>
        <taxon>Dikarya</taxon>
        <taxon>Ascomycota</taxon>
        <taxon>Pezizomycotina</taxon>
        <taxon>Sordariomycetes</taxon>
        <taxon>Hypocreomycetidae</taxon>
        <taxon>Hypocreales</taxon>
        <taxon>Bionectriaceae</taxon>
        <taxon>Clonostachys</taxon>
    </lineage>
</organism>
<proteinExistence type="predicted"/>
<keyword evidence="1" id="KW-0732">Signal</keyword>
<dbReference type="Proteomes" id="UP000766486">
    <property type="component" value="Unassembled WGS sequence"/>
</dbReference>
<sequence>MRFTQFTIASVSCLLGLTIAIPLPKDVEAQAVAVREENVETTACVESSKTESTDDGASVVCVF</sequence>
<keyword evidence="3" id="KW-1185">Reference proteome</keyword>
<evidence type="ECO:0000313" key="3">
    <source>
        <dbReference type="Proteomes" id="UP000766486"/>
    </source>
</evidence>
<feature type="signal peptide" evidence="1">
    <location>
        <begin position="1"/>
        <end position="20"/>
    </location>
</feature>
<name>A0ABY6UIR6_BIOOC</name>
<evidence type="ECO:0000313" key="2">
    <source>
        <dbReference type="EMBL" id="VUC31043.1"/>
    </source>
</evidence>